<dbReference type="EMBL" id="MN739215">
    <property type="protein sequence ID" value="QHS93965.1"/>
    <property type="molecule type" value="Genomic_DNA"/>
</dbReference>
<evidence type="ECO:0000313" key="1">
    <source>
        <dbReference type="EMBL" id="QHS93965.1"/>
    </source>
</evidence>
<proteinExistence type="predicted"/>
<organism evidence="1">
    <name type="scientific">viral metagenome</name>
    <dbReference type="NCBI Taxonomy" id="1070528"/>
    <lineage>
        <taxon>unclassified sequences</taxon>
        <taxon>metagenomes</taxon>
        <taxon>organismal metagenomes</taxon>
    </lineage>
</organism>
<dbReference type="AlphaFoldDB" id="A0A6C0BNH9"/>
<evidence type="ECO:0008006" key="2">
    <source>
        <dbReference type="Google" id="ProtNLM"/>
    </source>
</evidence>
<sequence>MPVITRSQQKIICDKMTQQFKTTIEEPFVLQVIVSHLNAYDLIHMRCLSRDDRYTEVINDKLNELKENKIKNNIVIDKVKTYINKIETTKGTEKKIALINEQFEFLCENKWFLEEHKKFSDVVYNKIFELIYSHSIWQTNGVDLLIKMFNVKPPRDYYDYEAGISKYGLFDIHNNFIELYKYPHLEL</sequence>
<protein>
    <recommendedName>
        <fullName evidence="2">F-box domain-containing protein</fullName>
    </recommendedName>
</protein>
<reference evidence="1" key="1">
    <citation type="journal article" date="2020" name="Nature">
        <title>Giant virus diversity and host interactions through global metagenomics.</title>
        <authorList>
            <person name="Schulz F."/>
            <person name="Roux S."/>
            <person name="Paez-Espino D."/>
            <person name="Jungbluth S."/>
            <person name="Walsh D.A."/>
            <person name="Denef V.J."/>
            <person name="McMahon K.D."/>
            <person name="Konstantinidis K.T."/>
            <person name="Eloe-Fadrosh E.A."/>
            <person name="Kyrpides N.C."/>
            <person name="Woyke T."/>
        </authorList>
    </citation>
    <scope>NUCLEOTIDE SEQUENCE</scope>
    <source>
        <strain evidence="1">GVMAG-M-3300018416-26</strain>
    </source>
</reference>
<name>A0A6C0BNH9_9ZZZZ</name>
<accession>A0A6C0BNH9</accession>